<dbReference type="PROSITE" id="PS51088">
    <property type="entry name" value="TEA_2"/>
    <property type="match status" value="1"/>
</dbReference>
<feature type="domain" description="TEA" evidence="4">
    <location>
        <begin position="64"/>
        <end position="138"/>
    </location>
</feature>
<dbReference type="GO" id="GO:0003700">
    <property type="term" value="F:DNA-binding transcription factor activity"/>
    <property type="evidence" value="ECO:0007669"/>
    <property type="project" value="InterPro"/>
</dbReference>
<dbReference type="AlphaFoldDB" id="A0A8H6ZA61"/>
<proteinExistence type="inferred from homology"/>
<evidence type="ECO:0000256" key="1">
    <source>
        <dbReference type="ARBA" id="ARBA00008421"/>
    </source>
</evidence>
<name>A0A8H6ZA61_9AGAR</name>
<dbReference type="Pfam" id="PF01285">
    <property type="entry name" value="TEA"/>
    <property type="match status" value="1"/>
</dbReference>
<feature type="DNA-binding region" description="TEA" evidence="2">
    <location>
        <begin position="64"/>
        <end position="138"/>
    </location>
</feature>
<organism evidence="5 6">
    <name type="scientific">Mycena sanguinolenta</name>
    <dbReference type="NCBI Taxonomy" id="230812"/>
    <lineage>
        <taxon>Eukaryota</taxon>
        <taxon>Fungi</taxon>
        <taxon>Dikarya</taxon>
        <taxon>Basidiomycota</taxon>
        <taxon>Agaricomycotina</taxon>
        <taxon>Agaricomycetes</taxon>
        <taxon>Agaricomycetidae</taxon>
        <taxon>Agaricales</taxon>
        <taxon>Marasmiineae</taxon>
        <taxon>Mycenaceae</taxon>
        <taxon>Mycena</taxon>
    </lineage>
</organism>
<comment type="caution">
    <text evidence="5">The sequence shown here is derived from an EMBL/GenBank/DDBJ whole genome shotgun (WGS) entry which is preliminary data.</text>
</comment>
<reference evidence="5" key="1">
    <citation type="submission" date="2020-05" db="EMBL/GenBank/DDBJ databases">
        <title>Mycena genomes resolve the evolution of fungal bioluminescence.</title>
        <authorList>
            <person name="Tsai I.J."/>
        </authorList>
    </citation>
    <scope>NUCLEOTIDE SEQUENCE</scope>
    <source>
        <strain evidence="5">160909Yilan</strain>
    </source>
</reference>
<comment type="similarity">
    <text evidence="1">Belongs to the TEC1 family.</text>
</comment>
<dbReference type="Proteomes" id="UP000623467">
    <property type="component" value="Unassembled WGS sequence"/>
</dbReference>
<dbReference type="SMART" id="SM00426">
    <property type="entry name" value="TEA"/>
    <property type="match status" value="1"/>
</dbReference>
<protein>
    <submittedName>
        <fullName evidence="5">TEA domain-containing protein</fullName>
    </submittedName>
</protein>
<evidence type="ECO:0000313" key="6">
    <source>
        <dbReference type="Proteomes" id="UP000623467"/>
    </source>
</evidence>
<feature type="region of interest" description="Disordered" evidence="3">
    <location>
        <begin position="1"/>
        <end position="39"/>
    </location>
</feature>
<evidence type="ECO:0000313" key="5">
    <source>
        <dbReference type="EMBL" id="KAF7375333.1"/>
    </source>
</evidence>
<keyword evidence="6" id="KW-1185">Reference proteome</keyword>
<evidence type="ECO:0000256" key="3">
    <source>
        <dbReference type="SAM" id="MobiDB-lite"/>
    </source>
</evidence>
<evidence type="ECO:0000259" key="4">
    <source>
        <dbReference type="PROSITE" id="PS51088"/>
    </source>
</evidence>
<feature type="compositionally biased region" description="Low complexity" evidence="3">
    <location>
        <begin position="10"/>
        <end position="25"/>
    </location>
</feature>
<dbReference type="EMBL" id="JACAZH010000002">
    <property type="protein sequence ID" value="KAF7375333.1"/>
    <property type="molecule type" value="Genomic_DNA"/>
</dbReference>
<sequence>MDWRQRDNTPSTSDSSKYSPSASSPNVPGSSLNKNSWLGATMPSQTTKEVLEAVLAARKSWKISRGGETVWPLDLEAALLEGLERYQPEDCRETRMLGRYPRRNCFISDYIFDKTGKFRSPKQVGSRLQQLRESCGGTSLKKLLCPTRTTAAHPSTSDFTDSGPSSPIFASTAPSRHIVIYMDILPEESSDIIHRGNSVSSWPEDGAVLHISDHPRNLRSINPIVSFSAASSIIANSRFTVYSGDLIVHAEILPLQLVTDELHHRSGFIYSVQLVPKYWKVILDSRGTYDAVRATVFGLTFIQILLD</sequence>
<dbReference type="OrthoDB" id="10006572at2759"/>
<gene>
    <name evidence="5" type="ORF">MSAN_00420200</name>
</gene>
<dbReference type="Gene3D" id="6.10.20.40">
    <property type="entry name" value="TEA/ATTS domain"/>
    <property type="match status" value="1"/>
</dbReference>
<feature type="compositionally biased region" description="Polar residues" evidence="3">
    <location>
        <begin position="26"/>
        <end position="39"/>
    </location>
</feature>
<accession>A0A8H6ZA61</accession>
<dbReference type="InterPro" id="IPR038096">
    <property type="entry name" value="TEA/ATTS_sf"/>
</dbReference>
<evidence type="ECO:0000256" key="2">
    <source>
        <dbReference type="PROSITE-ProRule" id="PRU00505"/>
    </source>
</evidence>
<dbReference type="InterPro" id="IPR000818">
    <property type="entry name" value="TEA/ATTS_dom"/>
</dbReference>